<evidence type="ECO:0000256" key="1">
    <source>
        <dbReference type="ARBA" id="ARBA00022729"/>
    </source>
</evidence>
<dbReference type="EMBL" id="CP159342">
    <property type="protein sequence ID" value="XCH75484.1"/>
    <property type="molecule type" value="Genomic_DNA"/>
</dbReference>
<keyword evidence="2" id="KW-0677">Repeat</keyword>
<dbReference type="Pfam" id="PF14427">
    <property type="entry name" value="Pput2613-deam"/>
    <property type="match status" value="1"/>
</dbReference>
<accession>A0AAU8HG37</accession>
<feature type="domain" description="Laminin G" evidence="5">
    <location>
        <begin position="934"/>
        <end position="1119"/>
    </location>
</feature>
<dbReference type="Pfam" id="PF25023">
    <property type="entry name" value="TEN_YD-shell"/>
    <property type="match status" value="2"/>
</dbReference>
<evidence type="ECO:0000256" key="3">
    <source>
        <dbReference type="ARBA" id="ARBA00023157"/>
    </source>
</evidence>
<dbReference type="InterPro" id="IPR031325">
    <property type="entry name" value="RHS_repeat"/>
</dbReference>
<dbReference type="SUPFAM" id="SSF51294">
    <property type="entry name" value="Hedgehog/intein (Hint) domain"/>
    <property type="match status" value="1"/>
</dbReference>
<keyword evidence="3" id="KW-1015">Disulfide bond</keyword>
<dbReference type="CDD" id="cd00081">
    <property type="entry name" value="Hint"/>
    <property type="match status" value="1"/>
</dbReference>
<dbReference type="Pfam" id="PF20148">
    <property type="entry name" value="DUF6531"/>
    <property type="match status" value="1"/>
</dbReference>
<dbReference type="Gene3D" id="2.170.16.10">
    <property type="entry name" value="Hedgehog/Intein (Hint) domain"/>
    <property type="match status" value="1"/>
</dbReference>
<dbReference type="Pfam" id="PF07591">
    <property type="entry name" value="PT-HINT"/>
    <property type="match status" value="1"/>
</dbReference>
<feature type="region of interest" description="Disordered" evidence="4">
    <location>
        <begin position="65"/>
        <end position="101"/>
    </location>
</feature>
<dbReference type="SUPFAM" id="SSF49899">
    <property type="entry name" value="Concanavalin A-like lectins/glucanases"/>
    <property type="match status" value="3"/>
</dbReference>
<dbReference type="InterPro" id="IPR013320">
    <property type="entry name" value="ConA-like_dom_sf"/>
</dbReference>
<evidence type="ECO:0000256" key="2">
    <source>
        <dbReference type="ARBA" id="ARBA00022737"/>
    </source>
</evidence>
<dbReference type="InterPro" id="IPR056823">
    <property type="entry name" value="TEN-like_YD-shell"/>
</dbReference>
<proteinExistence type="predicted"/>
<dbReference type="InterPro" id="IPR006558">
    <property type="entry name" value="LamG-like"/>
</dbReference>
<reference evidence="6" key="1">
    <citation type="submission" date="2024-01" db="EMBL/GenBank/DDBJ databases">
        <title>The genome sequence of Micromonospora mangrovi CCTCC AA 2012012.</title>
        <authorList>
            <person name="Gao J."/>
        </authorList>
    </citation>
    <scope>NUCLEOTIDE SEQUENCE</scope>
    <source>
        <strain evidence="6">CCTCC AA 2012012</strain>
    </source>
</reference>
<dbReference type="InterPro" id="IPR022385">
    <property type="entry name" value="Rhs_assc_core"/>
</dbReference>
<name>A0AAU8HG37_9ACTN</name>
<sequence length="3578" mass="377497">MLVVVLALLTAAPRQSMPPTVGSGWPLSWLTSVWSLRASWGAEPSTPQQKSGKASGGHYVPAARVRARPSGERAKGELARFQPHRPTSQVRTTGPGRQGYNVRTSKRLMPASTATTDVFQNADGSVTRRVYQRPVNWRDTDGTWHAIDSTIVQRPDGRFTVKAHPLGVTFAATGTTGQPLVDVALDSDRSLGYDLAGATLGTTRVDGTELTYERVLPDVDVRLAAAGTDIKESLVLRSAQAPTEYVYPLHLRGLTARIDEDGNAVFVGPDGSEAARMPVGYLEDASVDASGVGAISHAVRYDLVPYGAGQALKVTVDGAWLRDPKRKFPVLLDPSTGTIKTATGDTYVQSDVTESQRYTEDNVAAGTFNGTATGKARALLPFSTFGTTYAGKKLSAADLNVFMSYQGIGNGVCVARRFDVYRVTQNWWASSVKFNTFPSLSGSIGNASPSSTAACGNSAKTRNVGTWVSVPLTVSEVNEWVTGGGTYGLAIQASETDTAAWKRFTSADSPLNCTHATYGTISCTPFIDVTYTDNVAPQVDVRYPADNYTVGTLTPELAASGHDSDAWPNKGLRYTFVVKDSAGTQVATSGWVTTGVWKVPAGVLAWGKTYTYTVQVNDWSTTGPASPVAYAFTTAVPQPMISADLAQNGGKGYEASTGNYTTSDSDAEVATAGPALSISRDYNSRDVRADSAFGQGWSSLLDMQVREEPDPTGTVQTVAVRYPSGEEIAFGRNTDGTFTPPSGRFSVFKPMTGGYSLTDKDATAYEFTRSVGGGVYRLTRIADASGRAENLRYDTNGLIDLITSASSGRTLAVTWSTPTGAADPHVATVTTDPVTPGDSTTRLTWNYGYDKDLLTRVCPPGTTTDCTRYEYTNASQYEATTLNAGPYSYWRLTEPAGATSAMSAVLSNDGADNATYNNITLGTSGPLASSAATAATFNGTSSSMQLRQKLVTEASYQSMSLWFKTSTAGGVLLGYSDDAVAPGATTAKAYVPALYVGTDGKLRGEYFVNPTSAMASSTVVTDDRWHHVVLAGSGGNQTLYLDGAVAGTLTGTINMNFTGIPNVYVGAGFLGGGWPAQPNTTGTASFFNGSIAEVAMFNKTVTADTVTAMWNSGRTAAPSLSQITSEAGRVQAQVTYAPVSGRVGQITDENGGTWQIGVPQGISSSQGYVSAVLGTRPRDYFRLGDIDAPADAVNEVAGGSMQYHNVTFDTTQPNTTSPFPDRFGAVFNGTSSYVSGTGTAAVGTTDNPASVEMWFRIPAGTARSGVLYSVNSTPTSSSNVPALYVGSDGILRGGLEQTGAAITMTSGTTKVNDGKWHHVVLGKSWPYAQALYLDNKLVASTTQTSQGGAKPAYIGAGYTSGLAGSSGSTSYFTGDIAEFAFYDKLLTAAQVNAHYEASKAVGSPTADTTGPTLTPVSKVTVTDPGGKVATRYFDLVNGNRLIADTDVLGNTTSYGYDVGGFASVEYDPLGQLTESGKDVRGNTIRSTTCARPHNDELSECDTTYYSYWPDATTIQLTPDARNDQITDIRDPRSRNDKDERYRTKFTYDTAGNRTSMVSPPVADFPAGRTVSMTYTTATTAAQGGGVTPPGLPATTTSAAGAVQRTDYNSAGDAVRITDASGLITEFTYDGLGRAITRKVISDTYPAGLVTTFHYDADGQVTESTEPPVTNRVTGAVHTLHTVDTFDADGNVLTRTQQDLTGGDADRTVTNSYDEHGRLVKVIDPVGTVTLQDYDAYGNQVTETTCDSDPVPSAPCPAADVLRQLRSTYDGEGQILTATLTGKDGSTTQLMSRAYYANGDLASETDAMNWTTKYDYYSDGKLKKVSRTDGVTTQVLEENTYDQAGNLAVKKENNGATTTSYLYDPASRLVSSTVSPDGVDRTSTYLYDGDDHVTATRTLSGAKRSVLTTTRTGYDPMGRPTSSSIGKTADSGPVGWWKLDETSYDDNAGFLGARPFVSYDSSPSHNDMEFTASTVSTSGGAATFTTAGNMQTPNKVLDTTGSYSVSAWVKAGNLTATQTALGQGGTNNAAFSLQYNSSLAKWAFSAPATDSATPSTTYSATSATAVAANTWVHMVAVFDAATKRMSLYVNNVAGTSVTNPTPFASATGLTIGGNSWNTGGSTFVGSVDNVQVYQRALSTAEVSTLYNGGNGRAAAALWTNELTTVNTVDKRGLTTAVQDPLNNVTNYDYDEADHAVQTVAPTVTTESFGAATVNARPVSRIGYNAFGEQVEVQDANGNVTQSRVDALGRPYQMIMPDYTPPGGGTPILGAHTTTTYDKLGQVSASTDPLNKTTTFEYDALGNATKVTGPTGQFATAAYDKVGDLLESVDATGAKTTATYDMLGRTLTSSDVVRQPTPVTNTTTYDYGTGAYGTGPWLQKVTTPEGVATSYGYNSVGETISVKDGANNTTLMDHDGLGRVAKTTNPDSTKQVLTYDAAGRQTRAQQLDPANAVLITQSAGYDDNGNLTSTTDARNTTTTFTYDAMGRMTGENQPTTATTSLQTSFGYDAAGNRTRFTDGRAVSFWTTYNSWSRPESRIEPTTAAYPDLTDRTFSVAYDAAGRVTDQLAPGAVRVHNDYDDLGRLTGQTGTGAEAATESRSFGYDDAGRVTSLSVPSGTNTITYDDRGLPLSISGPQESVSFAYNRDGNLSSRTDAAGATTFGYDGAGRLRTAANTTTGVNLTVGYNPMSQVASVTYGSGNVRTLGYDYLHRLKTDTLKNAAGTTTLGSITYGYDNNGNETSKVTTGFAGSGSNTYTYDLADRLTSWNNGTTTLGYAYDGAGNRTQAGSKTYTYDARNQLLTGSGGVTYAYTARGTLKQTSSGTGVLTTVSDAFGQVLSQQAQTGTSTYSYDALGRARQPSFRYSGLGNDLAQDTGTTYTRGPGGELLAEGAGNGANSVYAWTDQHDDVVGQFTATGTTLSGSRTYDPLGAVIATSGLLGNLGYQSEWTDTTTGRINMLARWYNPDTGQFDIRDTANNDPTPDSINANRFQYGDGNPLTTTDPTGHWGWPSWKSVVNVVTHPVAAVQAVATYTYNTAVSNYHAAVNTYHYVASGKAWKDVKRGAKKLGHKMKRASHFAWETTKRWAKKKAQKVVDAYHATKSCLAKGASKCVTTAAKKAVKQAVTSAKSTVAAIKKDPWKFVATAAVAIAATVAVGALCATGVGCLILAGAVAGAASSGAGYIVDVARGDEEFSWRGLAGTMIEGGLDGALSAGMSKFTGGATKLLGGAASRVPGIGSKLPSLGRGRNLHGGDEPNPAARPRSRGEEREPSSGGSTSRCPTPHSFDPDTRVLMADGSSKAIKDIDLGDKVAATDPEAKRTEPKPVTALHHNQDRDLTNVTVKDDESGKTTELKTTQHHPFWDVTDATWVDAAELTVGHQLLAHDDQKLEGDGTGAGMGGGGPGKQVSVVAVENHTGEEDMRDLTVADIHTYYVLAGTTPVLVHNVDLGALNSCPVSSTTHWADVTVTDSRGTIVHDYSIRSGAQRPSEAAIGRGGETLSHTENRAARMSGGVPSYGLQIVRDDEFFMERPAPLDGHVVIQGTRPPCSSCQGAMNRAAEDTGATFTYFWEHEGEVRVWQSTR</sequence>
<dbReference type="GO" id="GO:0016539">
    <property type="term" value="P:intein-mediated protein splicing"/>
    <property type="evidence" value="ECO:0007669"/>
    <property type="project" value="InterPro"/>
</dbReference>
<evidence type="ECO:0000259" key="5">
    <source>
        <dbReference type="PROSITE" id="PS50025"/>
    </source>
</evidence>
<dbReference type="SMART" id="SM00560">
    <property type="entry name" value="LamGL"/>
    <property type="match status" value="2"/>
</dbReference>
<dbReference type="InterPro" id="IPR006141">
    <property type="entry name" value="Intein_N"/>
</dbReference>
<dbReference type="PROSITE" id="PS50817">
    <property type="entry name" value="INTEIN_N_TER"/>
    <property type="match status" value="1"/>
</dbReference>
<feature type="region of interest" description="Disordered" evidence="4">
    <location>
        <begin position="41"/>
        <end position="60"/>
    </location>
</feature>
<dbReference type="InterPro" id="IPR001791">
    <property type="entry name" value="Laminin_G"/>
</dbReference>
<dbReference type="Pfam" id="PF05593">
    <property type="entry name" value="RHS_repeat"/>
    <property type="match status" value="4"/>
</dbReference>
<organism evidence="7">
    <name type="scientific">Micromonospora sp. CCTCC AA 2012012</name>
    <dbReference type="NCBI Taxonomy" id="3111921"/>
    <lineage>
        <taxon>Bacteria</taxon>
        <taxon>Bacillati</taxon>
        <taxon>Actinomycetota</taxon>
        <taxon>Actinomycetes</taxon>
        <taxon>Micromonosporales</taxon>
        <taxon>Micromonosporaceae</taxon>
        <taxon>Micromonospora</taxon>
    </lineage>
</organism>
<keyword evidence="1" id="KW-0732">Signal</keyword>
<dbReference type="PANTHER" id="PTHR32305">
    <property type="match status" value="1"/>
</dbReference>
<feature type="compositionally biased region" description="Basic and acidic residues" evidence="4">
    <location>
        <begin position="69"/>
        <end position="78"/>
    </location>
</feature>
<gene>
    <name evidence="7" type="ORF">ABUL08_05165</name>
    <name evidence="6" type="ORF">VK199_05130</name>
</gene>
<dbReference type="EMBL" id="CP157762">
    <property type="protein sequence ID" value="XBP94782.1"/>
    <property type="molecule type" value="Genomic_DNA"/>
</dbReference>
<evidence type="ECO:0000313" key="7">
    <source>
        <dbReference type="EMBL" id="XCH75484.1"/>
    </source>
</evidence>
<dbReference type="InterPro" id="IPR045351">
    <property type="entry name" value="DUF6531"/>
</dbReference>
<dbReference type="InterPro" id="IPR027472">
    <property type="entry name" value="Pput2613-NH3ase"/>
</dbReference>
<dbReference type="Gene3D" id="2.60.120.200">
    <property type="match status" value="3"/>
</dbReference>
<dbReference type="SMART" id="SM00306">
    <property type="entry name" value="HintN"/>
    <property type="match status" value="1"/>
</dbReference>
<dbReference type="InterPro" id="IPR050708">
    <property type="entry name" value="T6SS_VgrG/RHS"/>
</dbReference>
<feature type="region of interest" description="Disordered" evidence="4">
    <location>
        <begin position="1518"/>
        <end position="1540"/>
    </location>
</feature>
<dbReference type="PROSITE" id="PS50025">
    <property type="entry name" value="LAM_G_DOMAIN"/>
    <property type="match status" value="1"/>
</dbReference>
<dbReference type="Gene3D" id="2.180.10.10">
    <property type="entry name" value="RHS repeat-associated core"/>
    <property type="match status" value="4"/>
</dbReference>
<dbReference type="InterPro" id="IPR003587">
    <property type="entry name" value="Hint_dom_N"/>
</dbReference>
<feature type="region of interest" description="Disordered" evidence="4">
    <location>
        <begin position="3484"/>
        <end position="3504"/>
    </location>
</feature>
<dbReference type="Pfam" id="PF13385">
    <property type="entry name" value="Laminin_G_3"/>
    <property type="match status" value="3"/>
</dbReference>
<evidence type="ECO:0000256" key="4">
    <source>
        <dbReference type="SAM" id="MobiDB-lite"/>
    </source>
</evidence>
<reference evidence="7" key="2">
    <citation type="submission" date="2024-06" db="EMBL/GenBank/DDBJ databases">
        <title>Micromonospora mangrovi CCTCC AA 2012012 genome sequences.</title>
        <authorList>
            <person name="Gao J."/>
        </authorList>
    </citation>
    <scope>NUCLEOTIDE SEQUENCE</scope>
    <source>
        <strain evidence="7">CCTCC AA 2012012</strain>
    </source>
</reference>
<dbReference type="InterPro" id="IPR006530">
    <property type="entry name" value="YD"/>
</dbReference>
<dbReference type="PANTHER" id="PTHR32305:SF17">
    <property type="entry name" value="TRNA NUCLEASE WAPA"/>
    <property type="match status" value="1"/>
</dbReference>
<dbReference type="InterPro" id="IPR036844">
    <property type="entry name" value="Hint_dom_sf"/>
</dbReference>
<dbReference type="RefSeq" id="WP_350935002.1">
    <property type="nucleotide sequence ID" value="NZ_CP157762.1"/>
</dbReference>
<feature type="compositionally biased region" description="Basic and acidic residues" evidence="4">
    <location>
        <begin position="1520"/>
        <end position="1540"/>
    </location>
</feature>
<evidence type="ECO:0000313" key="6">
    <source>
        <dbReference type="EMBL" id="XBP94782.1"/>
    </source>
</evidence>
<protein>
    <submittedName>
        <fullName evidence="7">LamG-like jellyroll fold domain-containing protein</fullName>
    </submittedName>
</protein>
<dbReference type="NCBIfam" id="TIGR03696">
    <property type="entry name" value="Rhs_assc_core"/>
    <property type="match status" value="1"/>
</dbReference>
<dbReference type="NCBIfam" id="NF033679">
    <property type="entry name" value="DNRLRE_dom"/>
    <property type="match status" value="1"/>
</dbReference>
<feature type="region of interest" description="Disordered" evidence="4">
    <location>
        <begin position="3234"/>
        <end position="3287"/>
    </location>
</feature>
<dbReference type="NCBIfam" id="TIGR01643">
    <property type="entry name" value="YD_repeat_2x"/>
    <property type="match status" value="5"/>
</dbReference>